<feature type="signal peptide" evidence="1">
    <location>
        <begin position="1"/>
        <end position="17"/>
    </location>
</feature>
<proteinExistence type="predicted"/>
<keyword evidence="1" id="KW-0732">Signal</keyword>
<reference evidence="2 3" key="1">
    <citation type="journal article" date="2011" name="Science">
        <title>The ecoresponsive genome of Daphnia pulex.</title>
        <authorList>
            <person name="Colbourne J.K."/>
            <person name="Pfrender M.E."/>
            <person name="Gilbert D."/>
            <person name="Thomas W.K."/>
            <person name="Tucker A."/>
            <person name="Oakley T.H."/>
            <person name="Tokishita S."/>
            <person name="Aerts A."/>
            <person name="Arnold G.J."/>
            <person name="Basu M.K."/>
            <person name="Bauer D.J."/>
            <person name="Caceres C.E."/>
            <person name="Carmel L."/>
            <person name="Casola C."/>
            <person name="Choi J.H."/>
            <person name="Detter J.C."/>
            <person name="Dong Q."/>
            <person name="Dusheyko S."/>
            <person name="Eads B.D."/>
            <person name="Frohlich T."/>
            <person name="Geiler-Samerotte K.A."/>
            <person name="Gerlach D."/>
            <person name="Hatcher P."/>
            <person name="Jogdeo S."/>
            <person name="Krijgsveld J."/>
            <person name="Kriventseva E.V."/>
            <person name="Kultz D."/>
            <person name="Laforsch C."/>
            <person name="Lindquist E."/>
            <person name="Lopez J."/>
            <person name="Manak J.R."/>
            <person name="Muller J."/>
            <person name="Pangilinan J."/>
            <person name="Patwardhan R.P."/>
            <person name="Pitluck S."/>
            <person name="Pritham E.J."/>
            <person name="Rechtsteiner A."/>
            <person name="Rho M."/>
            <person name="Rogozin I.B."/>
            <person name="Sakarya O."/>
            <person name="Salamov A."/>
            <person name="Schaack S."/>
            <person name="Shapiro H."/>
            <person name="Shiga Y."/>
            <person name="Skalitzky C."/>
            <person name="Smith Z."/>
            <person name="Souvorov A."/>
            <person name="Sung W."/>
            <person name="Tang Z."/>
            <person name="Tsuchiya D."/>
            <person name="Tu H."/>
            <person name="Vos H."/>
            <person name="Wang M."/>
            <person name="Wolf Y.I."/>
            <person name="Yamagata H."/>
            <person name="Yamada T."/>
            <person name="Ye Y."/>
            <person name="Shaw J.R."/>
            <person name="Andrews J."/>
            <person name="Crease T.J."/>
            <person name="Tang H."/>
            <person name="Lucas S.M."/>
            <person name="Robertson H.M."/>
            <person name="Bork P."/>
            <person name="Koonin E.V."/>
            <person name="Zdobnov E.M."/>
            <person name="Grigoriev I.V."/>
            <person name="Lynch M."/>
            <person name="Boore J.L."/>
        </authorList>
    </citation>
    <scope>NUCLEOTIDE SEQUENCE [LARGE SCALE GENOMIC DNA]</scope>
</reference>
<dbReference type="InParanoid" id="E9GHK6"/>
<organism evidence="2 3">
    <name type="scientific">Daphnia pulex</name>
    <name type="common">Water flea</name>
    <dbReference type="NCBI Taxonomy" id="6669"/>
    <lineage>
        <taxon>Eukaryota</taxon>
        <taxon>Metazoa</taxon>
        <taxon>Ecdysozoa</taxon>
        <taxon>Arthropoda</taxon>
        <taxon>Crustacea</taxon>
        <taxon>Branchiopoda</taxon>
        <taxon>Diplostraca</taxon>
        <taxon>Cladocera</taxon>
        <taxon>Anomopoda</taxon>
        <taxon>Daphniidae</taxon>
        <taxon>Daphnia</taxon>
    </lineage>
</organism>
<evidence type="ECO:0000313" key="3">
    <source>
        <dbReference type="Proteomes" id="UP000000305"/>
    </source>
</evidence>
<evidence type="ECO:0000313" key="2">
    <source>
        <dbReference type="EMBL" id="EFX81039.1"/>
    </source>
</evidence>
<dbReference type="OrthoDB" id="6356778at2759"/>
<accession>E9GHK6</accession>
<name>E9GHK6_DAPPU</name>
<evidence type="ECO:0000256" key="1">
    <source>
        <dbReference type="SAM" id="SignalP"/>
    </source>
</evidence>
<feature type="chain" id="PRO_5003241217" evidence="1">
    <location>
        <begin position="18"/>
        <end position="212"/>
    </location>
</feature>
<sequence length="212" mass="23610">MKFTVPLILALVAIVDAGTVQTYRQGGNFAYAFNTQQHQTAPLLFQHPTYTTKSFSKQINYPFAVQPNPADYYSGPVYSPLFYQQLLLNNDELFRMEDDENESKWFTSNPLNTAHTLPTSAISVSASASTFHSGSTDAGPSFSSASDAVYNYPLLTLFHRLFNRPSLFSIRPNRPATVSSGPPLMRPVLNNINDSIFTSSMNLLNPFSRPRP</sequence>
<dbReference type="HOGENOM" id="CLU_1300795_0_0_1"/>
<gene>
    <name evidence="2" type="ORF">DAPPUDRAFT_303721</name>
</gene>
<dbReference type="EMBL" id="GL732545">
    <property type="protein sequence ID" value="EFX81039.1"/>
    <property type="molecule type" value="Genomic_DNA"/>
</dbReference>
<dbReference type="KEGG" id="dpx:DAPPUDRAFT_303721"/>
<dbReference type="Proteomes" id="UP000000305">
    <property type="component" value="Unassembled WGS sequence"/>
</dbReference>
<dbReference type="AlphaFoldDB" id="E9GHK6"/>
<protein>
    <submittedName>
        <fullName evidence="2">Uncharacterized protein</fullName>
    </submittedName>
</protein>
<keyword evidence="3" id="KW-1185">Reference proteome</keyword>